<evidence type="ECO:0000256" key="5">
    <source>
        <dbReference type="ARBA" id="ARBA00022741"/>
    </source>
</evidence>
<dbReference type="GO" id="GO:0005886">
    <property type="term" value="C:plasma membrane"/>
    <property type="evidence" value="ECO:0007669"/>
    <property type="project" value="UniProtKB-SubCell"/>
</dbReference>
<dbReference type="InterPro" id="IPR003593">
    <property type="entry name" value="AAA+_ATPase"/>
</dbReference>
<feature type="domain" description="ABC transporter" evidence="8">
    <location>
        <begin position="4"/>
        <end position="249"/>
    </location>
</feature>
<keyword evidence="4" id="KW-1003">Cell membrane</keyword>
<evidence type="ECO:0000256" key="1">
    <source>
        <dbReference type="ARBA" id="ARBA00004202"/>
    </source>
</evidence>
<evidence type="ECO:0000313" key="9">
    <source>
        <dbReference type="EMBL" id="STY70603.1"/>
    </source>
</evidence>
<comment type="subcellular location">
    <subcellularLocation>
        <location evidence="1">Cell membrane</location>
        <topology evidence="1">Peripheral membrane protein</topology>
    </subcellularLocation>
</comment>
<keyword evidence="5" id="KW-0547">Nucleotide-binding</keyword>
<evidence type="ECO:0000256" key="4">
    <source>
        <dbReference type="ARBA" id="ARBA00022475"/>
    </source>
</evidence>
<dbReference type="InterPro" id="IPR050388">
    <property type="entry name" value="ABC_Ni/Peptide_Import"/>
</dbReference>
<dbReference type="PANTHER" id="PTHR43297">
    <property type="entry name" value="OLIGOPEPTIDE TRANSPORT ATP-BINDING PROTEIN APPD"/>
    <property type="match status" value="1"/>
</dbReference>
<reference evidence="9 10" key="1">
    <citation type="submission" date="2018-06" db="EMBL/GenBank/DDBJ databases">
        <authorList>
            <consortium name="Pathogen Informatics"/>
            <person name="Doyle S."/>
        </authorList>
    </citation>
    <scope>NUCLEOTIDE SEQUENCE [LARGE SCALE GENOMIC DNA]</scope>
    <source>
        <strain evidence="9 10">NCTC10571</strain>
    </source>
</reference>
<evidence type="ECO:0000313" key="10">
    <source>
        <dbReference type="Proteomes" id="UP000255234"/>
    </source>
</evidence>
<keyword evidence="9" id="KW-0378">Hydrolase</keyword>
<keyword evidence="3" id="KW-0813">Transport</keyword>
<dbReference type="PANTHER" id="PTHR43297:SF2">
    <property type="entry name" value="DIPEPTIDE TRANSPORT ATP-BINDING PROTEIN DPPD"/>
    <property type="match status" value="1"/>
</dbReference>
<evidence type="ECO:0000256" key="6">
    <source>
        <dbReference type="ARBA" id="ARBA00022840"/>
    </source>
</evidence>
<dbReference type="AlphaFoldDB" id="A0A378NQC8"/>
<organism evidence="9 10">
    <name type="scientific">Megamonas hypermegale</name>
    <dbReference type="NCBI Taxonomy" id="158847"/>
    <lineage>
        <taxon>Bacteria</taxon>
        <taxon>Bacillati</taxon>
        <taxon>Bacillota</taxon>
        <taxon>Negativicutes</taxon>
        <taxon>Selenomonadales</taxon>
        <taxon>Selenomonadaceae</taxon>
        <taxon>Megamonas</taxon>
    </lineage>
</organism>
<keyword evidence="7" id="KW-0472">Membrane</keyword>
<proteinExistence type="inferred from homology"/>
<dbReference type="Gene3D" id="3.40.50.300">
    <property type="entry name" value="P-loop containing nucleotide triphosphate hydrolases"/>
    <property type="match status" value="1"/>
</dbReference>
<sequence length="257" mass="28758">MSLLTIRDLTISHNKQNILNNINLKLNTAEIIGIAGGSGSGKSTLLNSILHLLPQDFNIQGEIHWQNKNLYDLKAKQLTHIYGKEIAFISQNPQTFFCPVRTIKSQFIETISAHQKITADKIITQALDIFAKIGLNDGKNILNAYPFMLSGGMNQRINIALTMMLKPQLLIADEPTSALDVMSQAKVLQELLLMKQKLNTSILFVTHNLKVLAKIADKIIIMHQGKIIEQNPTEILLANPQEDYTKKLLQAVITLKK</sequence>
<evidence type="ECO:0000256" key="3">
    <source>
        <dbReference type="ARBA" id="ARBA00022448"/>
    </source>
</evidence>
<evidence type="ECO:0000256" key="2">
    <source>
        <dbReference type="ARBA" id="ARBA00005417"/>
    </source>
</evidence>
<evidence type="ECO:0000256" key="7">
    <source>
        <dbReference type="ARBA" id="ARBA00023136"/>
    </source>
</evidence>
<dbReference type="InterPro" id="IPR027417">
    <property type="entry name" value="P-loop_NTPase"/>
</dbReference>
<evidence type="ECO:0000259" key="8">
    <source>
        <dbReference type="PROSITE" id="PS50893"/>
    </source>
</evidence>
<dbReference type="InterPro" id="IPR003439">
    <property type="entry name" value="ABC_transporter-like_ATP-bd"/>
</dbReference>
<dbReference type="Proteomes" id="UP000255234">
    <property type="component" value="Unassembled WGS sequence"/>
</dbReference>
<comment type="similarity">
    <text evidence="2">Belongs to the ABC transporter superfamily.</text>
</comment>
<dbReference type="EC" id="3.6.3.-" evidence="9"/>
<keyword evidence="6 9" id="KW-0067">ATP-binding</keyword>
<dbReference type="Pfam" id="PF00005">
    <property type="entry name" value="ABC_tran"/>
    <property type="match status" value="1"/>
</dbReference>
<dbReference type="PROSITE" id="PS50893">
    <property type="entry name" value="ABC_TRANSPORTER_2"/>
    <property type="match status" value="1"/>
</dbReference>
<name>A0A378NQC8_9FIRM</name>
<dbReference type="GO" id="GO:0005524">
    <property type="term" value="F:ATP binding"/>
    <property type="evidence" value="ECO:0007669"/>
    <property type="project" value="UniProtKB-KW"/>
</dbReference>
<dbReference type="SMART" id="SM00382">
    <property type="entry name" value="AAA"/>
    <property type="match status" value="1"/>
</dbReference>
<gene>
    <name evidence="9" type="primary">gsiA_2</name>
    <name evidence="9" type="ORF">NCTC10571_00743</name>
</gene>
<dbReference type="RefSeq" id="WP_115151167.1">
    <property type="nucleotide sequence ID" value="NZ_UGPP01000001.1"/>
</dbReference>
<dbReference type="SUPFAM" id="SSF52540">
    <property type="entry name" value="P-loop containing nucleoside triphosphate hydrolases"/>
    <property type="match status" value="1"/>
</dbReference>
<accession>A0A378NQC8</accession>
<protein>
    <submittedName>
        <fullName evidence="9">Glutathione import ATP-binding protein GsiA</fullName>
        <ecNumber evidence="9">3.6.3.-</ecNumber>
    </submittedName>
</protein>
<dbReference type="GO" id="GO:0016887">
    <property type="term" value="F:ATP hydrolysis activity"/>
    <property type="evidence" value="ECO:0007669"/>
    <property type="project" value="InterPro"/>
</dbReference>
<dbReference type="EMBL" id="UGPP01000001">
    <property type="protein sequence ID" value="STY70603.1"/>
    <property type="molecule type" value="Genomic_DNA"/>
</dbReference>